<organism evidence="2 3">
    <name type="scientific">Chara braunii</name>
    <name type="common">Braun's stonewort</name>
    <dbReference type="NCBI Taxonomy" id="69332"/>
    <lineage>
        <taxon>Eukaryota</taxon>
        <taxon>Viridiplantae</taxon>
        <taxon>Streptophyta</taxon>
        <taxon>Charophyceae</taxon>
        <taxon>Charales</taxon>
        <taxon>Characeae</taxon>
        <taxon>Chara</taxon>
    </lineage>
</organism>
<comment type="caution">
    <text evidence="2">The sequence shown here is derived from an EMBL/GenBank/DDBJ whole genome shotgun (WGS) entry which is preliminary data.</text>
</comment>
<accession>A0A388JLJ9</accession>
<dbReference type="Proteomes" id="UP000265515">
    <property type="component" value="Unassembled WGS sequence"/>
</dbReference>
<dbReference type="OrthoDB" id="1884014at2759"/>
<gene>
    <name evidence="2" type="ORF">CBR_g82609</name>
</gene>
<proteinExistence type="predicted"/>
<dbReference type="Pfam" id="PF25086">
    <property type="entry name" value="DUF7803"/>
    <property type="match status" value="1"/>
</dbReference>
<evidence type="ECO:0000313" key="3">
    <source>
        <dbReference type="Proteomes" id="UP000265515"/>
    </source>
</evidence>
<sequence>MAEEAILTGDDLMTGAPSPLVPAELSPYVVEGLDTCTTEVRRLFQCLYKNDVEPFCQDELILVKRCTQERDELIRKRLMDGEKTLGSVMPLEKVKERDDALKAESELLERRLILASTIEGVEGFRVRWRLNGELLDVNSRLEALRKGAVGRKDG</sequence>
<keyword evidence="3" id="KW-1185">Reference proteome</keyword>
<feature type="domain" description="DUF7803" evidence="1">
    <location>
        <begin position="2"/>
        <end position="152"/>
    </location>
</feature>
<reference evidence="2 3" key="1">
    <citation type="journal article" date="2018" name="Cell">
        <title>The Chara Genome: Secondary Complexity and Implications for Plant Terrestrialization.</title>
        <authorList>
            <person name="Nishiyama T."/>
            <person name="Sakayama H."/>
            <person name="Vries J.D."/>
            <person name="Buschmann H."/>
            <person name="Saint-Marcoux D."/>
            <person name="Ullrich K.K."/>
            <person name="Haas F.B."/>
            <person name="Vanderstraeten L."/>
            <person name="Becker D."/>
            <person name="Lang D."/>
            <person name="Vosolsobe S."/>
            <person name="Rombauts S."/>
            <person name="Wilhelmsson P.K.I."/>
            <person name="Janitza P."/>
            <person name="Kern R."/>
            <person name="Heyl A."/>
            <person name="Rumpler F."/>
            <person name="Villalobos L.I.A.C."/>
            <person name="Clay J.M."/>
            <person name="Skokan R."/>
            <person name="Toyoda A."/>
            <person name="Suzuki Y."/>
            <person name="Kagoshima H."/>
            <person name="Schijlen E."/>
            <person name="Tajeshwar N."/>
            <person name="Catarino B."/>
            <person name="Hetherington A.J."/>
            <person name="Saltykova A."/>
            <person name="Bonnot C."/>
            <person name="Breuninger H."/>
            <person name="Symeonidi A."/>
            <person name="Radhakrishnan G.V."/>
            <person name="Van Nieuwerburgh F."/>
            <person name="Deforce D."/>
            <person name="Chang C."/>
            <person name="Karol K.G."/>
            <person name="Hedrich R."/>
            <person name="Ulvskov P."/>
            <person name="Glockner G."/>
            <person name="Delwiche C.F."/>
            <person name="Petrasek J."/>
            <person name="Van de Peer Y."/>
            <person name="Friml J."/>
            <person name="Beilby M."/>
            <person name="Dolan L."/>
            <person name="Kohara Y."/>
            <person name="Sugano S."/>
            <person name="Fujiyama A."/>
            <person name="Delaux P.-M."/>
            <person name="Quint M."/>
            <person name="TheiBen G."/>
            <person name="Hagemann M."/>
            <person name="Harholt J."/>
            <person name="Dunand C."/>
            <person name="Zachgo S."/>
            <person name="Langdale J."/>
            <person name="Maumus F."/>
            <person name="Straeten D.V.D."/>
            <person name="Gould S.B."/>
            <person name="Rensing S.A."/>
        </authorList>
    </citation>
    <scope>NUCLEOTIDE SEQUENCE [LARGE SCALE GENOMIC DNA]</scope>
    <source>
        <strain evidence="2 3">S276</strain>
    </source>
</reference>
<name>A0A388JLJ9_CHABU</name>
<dbReference type="PANTHER" id="PTHR36047:SF1">
    <property type="entry name" value="OS01G0191000 PROTEIN"/>
    <property type="match status" value="1"/>
</dbReference>
<dbReference type="InterPro" id="IPR056705">
    <property type="entry name" value="DUF7803"/>
</dbReference>
<dbReference type="AlphaFoldDB" id="A0A388JLJ9"/>
<dbReference type="EMBL" id="BFEA01005217">
    <property type="protein sequence ID" value="GBG48995.1"/>
    <property type="molecule type" value="Genomic_DNA"/>
</dbReference>
<dbReference type="PANTHER" id="PTHR36047">
    <property type="entry name" value="OS01G0191000 PROTEIN"/>
    <property type="match status" value="1"/>
</dbReference>
<evidence type="ECO:0000313" key="2">
    <source>
        <dbReference type="EMBL" id="GBG48995.1"/>
    </source>
</evidence>
<evidence type="ECO:0000259" key="1">
    <source>
        <dbReference type="Pfam" id="PF25086"/>
    </source>
</evidence>
<protein>
    <recommendedName>
        <fullName evidence="1">DUF7803 domain-containing protein</fullName>
    </recommendedName>
</protein>
<dbReference type="OMA" id="KMVDSEY"/>
<dbReference type="Gramene" id="GBG48995">
    <property type="protein sequence ID" value="GBG48995"/>
    <property type="gene ID" value="CBR_g82609"/>
</dbReference>